<sequence>MDQTKLRHIVLFGFKDGTTEAEIDEIARRFGVLATEVDGVDGFEWGVNNSPEGKSGGHEHCFVLTFVSEAARDAYLPHPKHKEFVAFASAWIERALVVDYWAQAAG</sequence>
<dbReference type="Pfam" id="PF07876">
    <property type="entry name" value="Dabb"/>
    <property type="match status" value="1"/>
</dbReference>
<protein>
    <submittedName>
        <fullName evidence="3">Stress responsive A/B Barrel Domain</fullName>
    </submittedName>
</protein>
<accession>A0A1G6B320</accession>
<evidence type="ECO:0000313" key="4">
    <source>
        <dbReference type="Proteomes" id="UP000199071"/>
    </source>
</evidence>
<reference evidence="3 4" key="1">
    <citation type="submission" date="2016-10" db="EMBL/GenBank/DDBJ databases">
        <authorList>
            <person name="de Groot N.N."/>
        </authorList>
    </citation>
    <scope>NUCLEOTIDE SEQUENCE [LARGE SCALE GENOMIC DNA]</scope>
    <source>
        <strain evidence="3 4">ATCC 35022</strain>
    </source>
</reference>
<evidence type="ECO:0000259" key="2">
    <source>
        <dbReference type="PROSITE" id="PS51502"/>
    </source>
</evidence>
<dbReference type="PANTHER" id="PTHR33178:SF10">
    <property type="entry name" value="STRESS-RESPONSE A_B BARREL DOMAIN-CONTAINING PROTEIN"/>
    <property type="match status" value="1"/>
</dbReference>
<proteinExistence type="predicted"/>
<dbReference type="SUPFAM" id="SSF54909">
    <property type="entry name" value="Dimeric alpha+beta barrel"/>
    <property type="match status" value="1"/>
</dbReference>
<dbReference type="PANTHER" id="PTHR33178">
    <property type="match status" value="1"/>
</dbReference>
<dbReference type="Gene3D" id="3.30.70.100">
    <property type="match status" value="1"/>
</dbReference>
<dbReference type="STRING" id="665467.SAMN02982931_01149"/>
<dbReference type="AlphaFoldDB" id="A0A1G6B320"/>
<dbReference type="PROSITE" id="PS51502">
    <property type="entry name" value="S_R_A_B_BARREL"/>
    <property type="match status" value="1"/>
</dbReference>
<keyword evidence="4" id="KW-1185">Reference proteome</keyword>
<dbReference type="EMBL" id="FMXQ01000002">
    <property type="protein sequence ID" value="SDB14939.1"/>
    <property type="molecule type" value="Genomic_DNA"/>
</dbReference>
<feature type="domain" description="Stress-response A/B barrel" evidence="2">
    <location>
        <begin position="6"/>
        <end position="100"/>
    </location>
</feature>
<dbReference type="InterPro" id="IPR011008">
    <property type="entry name" value="Dimeric_a/b-barrel"/>
</dbReference>
<dbReference type="InterPro" id="IPR044662">
    <property type="entry name" value="HS1/DABB1-like"/>
</dbReference>
<dbReference type="RefSeq" id="WP_090875379.1">
    <property type="nucleotide sequence ID" value="NZ_FMXQ01000002.1"/>
</dbReference>
<evidence type="ECO:0000256" key="1">
    <source>
        <dbReference type="ARBA" id="ARBA00011738"/>
    </source>
</evidence>
<dbReference type="Proteomes" id="UP000199071">
    <property type="component" value="Unassembled WGS sequence"/>
</dbReference>
<organism evidence="3 4">
    <name type="scientific">Bauldia litoralis</name>
    <dbReference type="NCBI Taxonomy" id="665467"/>
    <lineage>
        <taxon>Bacteria</taxon>
        <taxon>Pseudomonadati</taxon>
        <taxon>Pseudomonadota</taxon>
        <taxon>Alphaproteobacteria</taxon>
        <taxon>Hyphomicrobiales</taxon>
        <taxon>Kaistiaceae</taxon>
        <taxon>Bauldia</taxon>
    </lineage>
</organism>
<dbReference type="SMART" id="SM00886">
    <property type="entry name" value="Dabb"/>
    <property type="match status" value="1"/>
</dbReference>
<evidence type="ECO:0000313" key="3">
    <source>
        <dbReference type="EMBL" id="SDB14939.1"/>
    </source>
</evidence>
<comment type="subunit">
    <text evidence="1">Homodimer.</text>
</comment>
<gene>
    <name evidence="3" type="ORF">SAMN02982931_01149</name>
</gene>
<dbReference type="InterPro" id="IPR013097">
    <property type="entry name" value="Dabb"/>
</dbReference>
<dbReference type="OrthoDB" id="9816070at2"/>
<name>A0A1G6B320_9HYPH</name>